<sequence>MKRTKVFYNALILLATLLLTACQDQKDIPEVSSPEKNLVLSDYISNQKVKSICEDRYGQIWIGTFRGLNKYDGNQYHQYYCVDDSLGLPDNNITDIYRDSHNRLWVATVNGVCLYQANGNFNRVSINGTNKNIEKILEDKEGRIFFLTITDLYQYDENTNTAIIKLSKMLEKNSYNISCHIDRKDVMWIVTPYSVKGYRTQDLKLIAQSPVQNYPIVSFLLDGHQLYLSGYNGMQLFDTNTRKWQHLPVALQGLQIPNDMVNCIHPYGAKGNLLLSTTKHGLFYFNAQEGGGNHPDTKRQEFPIRSA</sequence>
<name>A0AAW4YLM9_9BACT</name>
<evidence type="ECO:0000313" key="3">
    <source>
        <dbReference type="Proteomes" id="UP001200307"/>
    </source>
</evidence>
<feature type="chain" id="PRO_5044003169" evidence="1">
    <location>
        <begin position="22"/>
        <end position="307"/>
    </location>
</feature>
<dbReference type="EMBL" id="JAJTVO010000033">
    <property type="protein sequence ID" value="MCE4123357.1"/>
    <property type="molecule type" value="Genomic_DNA"/>
</dbReference>
<dbReference type="PROSITE" id="PS51257">
    <property type="entry name" value="PROKAR_LIPOPROTEIN"/>
    <property type="match status" value="1"/>
</dbReference>
<dbReference type="InterPro" id="IPR011110">
    <property type="entry name" value="Reg_prop"/>
</dbReference>
<organism evidence="2 3">
    <name type="scientific">Segatella copri</name>
    <dbReference type="NCBI Taxonomy" id="165179"/>
    <lineage>
        <taxon>Bacteria</taxon>
        <taxon>Pseudomonadati</taxon>
        <taxon>Bacteroidota</taxon>
        <taxon>Bacteroidia</taxon>
        <taxon>Bacteroidales</taxon>
        <taxon>Prevotellaceae</taxon>
        <taxon>Segatella</taxon>
    </lineage>
</organism>
<comment type="caution">
    <text evidence="2">The sequence shown here is derived from an EMBL/GenBank/DDBJ whole genome shotgun (WGS) entry which is preliminary data.</text>
</comment>
<dbReference type="Gene3D" id="2.130.10.10">
    <property type="entry name" value="YVTN repeat-like/Quinoprotein amine dehydrogenase"/>
    <property type="match status" value="2"/>
</dbReference>
<dbReference type="AlphaFoldDB" id="A0AAW4YLM9"/>
<keyword evidence="1" id="KW-0732">Signal</keyword>
<gene>
    <name evidence="2" type="ORF">LYY06_14090</name>
</gene>
<feature type="signal peptide" evidence="1">
    <location>
        <begin position="1"/>
        <end position="21"/>
    </location>
</feature>
<dbReference type="RefSeq" id="WP_233339755.1">
    <property type="nucleotide sequence ID" value="NZ_JAJTVO010000033.1"/>
</dbReference>
<reference evidence="2" key="1">
    <citation type="submission" date="2021-12" db="EMBL/GenBank/DDBJ databases">
        <authorList>
            <person name="Lv X."/>
        </authorList>
    </citation>
    <scope>NUCLEOTIDE SEQUENCE</scope>
    <source>
        <strain evidence="2">HF2106</strain>
    </source>
</reference>
<dbReference type="Pfam" id="PF07494">
    <property type="entry name" value="Reg_prop"/>
    <property type="match status" value="2"/>
</dbReference>
<evidence type="ECO:0000256" key="1">
    <source>
        <dbReference type="SAM" id="SignalP"/>
    </source>
</evidence>
<proteinExistence type="predicted"/>
<dbReference type="InterPro" id="IPR015943">
    <property type="entry name" value="WD40/YVTN_repeat-like_dom_sf"/>
</dbReference>
<evidence type="ECO:0000313" key="2">
    <source>
        <dbReference type="EMBL" id="MCE4123357.1"/>
    </source>
</evidence>
<dbReference type="Proteomes" id="UP001200307">
    <property type="component" value="Unassembled WGS sequence"/>
</dbReference>
<dbReference type="SUPFAM" id="SSF63829">
    <property type="entry name" value="Calcium-dependent phosphotriesterase"/>
    <property type="match status" value="1"/>
</dbReference>
<protein>
    <submittedName>
        <fullName evidence="2">Uncharacterized protein</fullName>
    </submittedName>
</protein>
<accession>A0AAW4YLM9</accession>